<dbReference type="AlphaFoldDB" id="A0A934K3Y6"/>
<gene>
    <name evidence="3" type="ORF">JF886_15955</name>
</gene>
<dbReference type="GO" id="GO:0016780">
    <property type="term" value="F:phosphotransferase activity, for other substituted phosphate groups"/>
    <property type="evidence" value="ECO:0007669"/>
    <property type="project" value="TreeGrafter"/>
</dbReference>
<dbReference type="RefSeq" id="WP_337314258.1">
    <property type="nucleotide sequence ID" value="NZ_JAEKNS010000156.1"/>
</dbReference>
<proteinExistence type="inferred from homology"/>
<evidence type="ECO:0000259" key="2">
    <source>
        <dbReference type="Pfam" id="PF02397"/>
    </source>
</evidence>
<comment type="similarity">
    <text evidence="1">Belongs to the bacterial sugar transferase family.</text>
</comment>
<keyword evidence="3" id="KW-0808">Transferase</keyword>
<protein>
    <submittedName>
        <fullName evidence="3">Sugar transferase</fullName>
    </submittedName>
</protein>
<comment type="caution">
    <text evidence="3">The sequence shown here is derived from an EMBL/GenBank/DDBJ whole genome shotgun (WGS) entry which is preliminary data.</text>
</comment>
<evidence type="ECO:0000256" key="1">
    <source>
        <dbReference type="ARBA" id="ARBA00006464"/>
    </source>
</evidence>
<dbReference type="Proteomes" id="UP000606991">
    <property type="component" value="Unassembled WGS sequence"/>
</dbReference>
<dbReference type="PANTHER" id="PTHR30576:SF20">
    <property type="entry name" value="QUINOVOSAMINEPHOSPHOTRANSFERAE-RELATED"/>
    <property type="match status" value="1"/>
</dbReference>
<organism evidence="3 4">
    <name type="scientific">Candidatus Aeolococcus gillhamiae</name>
    <dbReference type="NCBI Taxonomy" id="3127015"/>
    <lineage>
        <taxon>Bacteria</taxon>
        <taxon>Bacillati</taxon>
        <taxon>Candidatus Dormiibacterota</taxon>
        <taxon>Candidatus Dormibacteria</taxon>
        <taxon>Candidatus Aeolococcales</taxon>
        <taxon>Candidatus Aeolococcaceae</taxon>
        <taxon>Candidatus Aeolococcus</taxon>
    </lineage>
</organism>
<evidence type="ECO:0000313" key="4">
    <source>
        <dbReference type="Proteomes" id="UP000606991"/>
    </source>
</evidence>
<dbReference type="Pfam" id="PF02397">
    <property type="entry name" value="Bac_transf"/>
    <property type="match status" value="1"/>
</dbReference>
<reference evidence="3 4" key="1">
    <citation type="submission" date="2020-10" db="EMBL/GenBank/DDBJ databases">
        <title>Ca. Dormibacterota MAGs.</title>
        <authorList>
            <person name="Montgomery K."/>
        </authorList>
    </citation>
    <scope>NUCLEOTIDE SEQUENCE [LARGE SCALE GENOMIC DNA]</scope>
    <source>
        <strain evidence="3">SC8812_S17_18</strain>
    </source>
</reference>
<dbReference type="PANTHER" id="PTHR30576">
    <property type="entry name" value="COLANIC BIOSYNTHESIS UDP-GLUCOSE LIPID CARRIER TRANSFERASE"/>
    <property type="match status" value="1"/>
</dbReference>
<dbReference type="InterPro" id="IPR003362">
    <property type="entry name" value="Bact_transf"/>
</dbReference>
<accession>A0A934K3Y6</accession>
<evidence type="ECO:0000313" key="3">
    <source>
        <dbReference type="EMBL" id="MBJ7596323.1"/>
    </source>
</evidence>
<feature type="domain" description="Bacterial sugar transferase" evidence="2">
    <location>
        <begin position="5"/>
        <end position="197"/>
    </location>
</feature>
<dbReference type="EMBL" id="JAEKNS010000156">
    <property type="protein sequence ID" value="MBJ7596323.1"/>
    <property type="molecule type" value="Genomic_DNA"/>
</dbReference>
<name>A0A934K3Y6_9BACT</name>
<sequence>MPPLKRAIDIAVAAGLAIASAPVVAAAVFVVWKEQSGPVFYRAVRVGRRGQLFTLYKLRTMDDRSPDSPISMPGDGRVSEAGRWLRRSKIDELPQLVNVLRGDMSLVGPRPEDPRIVAHYTERQRGVLSVRPGITSPASILFRDEASFLHGATLAEVEQHYLISLLPAKLEMDLDYVGSRSNIQDLLILVRTVRAVLR</sequence>